<reference evidence="14" key="1">
    <citation type="submission" date="2021-01" db="EMBL/GenBank/DDBJ databases">
        <title>Whole genome shotgun sequence of Demequina activiva NBRC 110675.</title>
        <authorList>
            <person name="Komaki H."/>
            <person name="Tamura T."/>
        </authorList>
    </citation>
    <scope>NUCLEOTIDE SEQUENCE</scope>
    <source>
        <strain evidence="14">NBRC 110675</strain>
    </source>
</reference>
<feature type="domain" description="4Fe-4S Mo/W bis-MGD-type" evidence="12">
    <location>
        <begin position="261"/>
        <end position="317"/>
    </location>
</feature>
<evidence type="ECO:0000256" key="3">
    <source>
        <dbReference type="ARBA" id="ARBA00022485"/>
    </source>
</evidence>
<dbReference type="SMART" id="SM00929">
    <property type="entry name" value="NADH-G_4Fe-4S_3"/>
    <property type="match status" value="1"/>
</dbReference>
<dbReference type="NCBIfam" id="NF005895">
    <property type="entry name" value="PRK07860.1"/>
    <property type="match status" value="1"/>
</dbReference>
<dbReference type="Gene3D" id="3.10.20.740">
    <property type="match status" value="1"/>
</dbReference>
<evidence type="ECO:0000259" key="11">
    <source>
        <dbReference type="PROSITE" id="PS51085"/>
    </source>
</evidence>
<dbReference type="GO" id="GO:0042773">
    <property type="term" value="P:ATP synthesis coupled electron transport"/>
    <property type="evidence" value="ECO:0007669"/>
    <property type="project" value="InterPro"/>
</dbReference>
<dbReference type="PROSITE" id="PS00643">
    <property type="entry name" value="COMPLEX1_75K_3"/>
    <property type="match status" value="1"/>
</dbReference>
<keyword evidence="15" id="KW-1185">Reference proteome</keyword>
<dbReference type="Pfam" id="PF22151">
    <property type="entry name" value="Fer4_NDSU1"/>
    <property type="match status" value="1"/>
</dbReference>
<keyword evidence="3" id="KW-0004">4Fe-4S</keyword>
<evidence type="ECO:0000256" key="8">
    <source>
        <dbReference type="ARBA" id="ARBA00023014"/>
    </source>
</evidence>
<dbReference type="AlphaFoldDB" id="A0A919Q4S4"/>
<dbReference type="GO" id="GO:0051537">
    <property type="term" value="F:2 iron, 2 sulfur cluster binding"/>
    <property type="evidence" value="ECO:0007669"/>
    <property type="project" value="UniProtKB-KW"/>
</dbReference>
<dbReference type="PROSITE" id="PS00642">
    <property type="entry name" value="COMPLEX1_75K_2"/>
    <property type="match status" value="1"/>
</dbReference>
<dbReference type="InterPro" id="IPR019574">
    <property type="entry name" value="NADH_UbQ_OxRdtase_Gsu_4Fe4S-bd"/>
</dbReference>
<feature type="domain" description="4Fe-4S His(Cys)3-ligated-type" evidence="13">
    <location>
        <begin position="103"/>
        <end position="142"/>
    </location>
</feature>
<evidence type="ECO:0000256" key="1">
    <source>
        <dbReference type="ARBA" id="ARBA00001966"/>
    </source>
</evidence>
<dbReference type="Pfam" id="PF13510">
    <property type="entry name" value="Fer2_4"/>
    <property type="match status" value="1"/>
</dbReference>
<evidence type="ECO:0000256" key="6">
    <source>
        <dbReference type="ARBA" id="ARBA00022967"/>
    </source>
</evidence>
<dbReference type="Gene3D" id="3.40.50.740">
    <property type="match status" value="2"/>
</dbReference>
<dbReference type="PANTHER" id="PTHR43105">
    <property type="entry name" value="RESPIRATORY NITRATE REDUCTASE"/>
    <property type="match status" value="1"/>
</dbReference>
<dbReference type="PROSITE" id="PS51085">
    <property type="entry name" value="2FE2S_FER_2"/>
    <property type="match status" value="1"/>
</dbReference>
<dbReference type="FunFam" id="3.10.20.740:FF:000001">
    <property type="entry name" value="NADH-quinone oxidoreductase subunit G"/>
    <property type="match status" value="1"/>
</dbReference>
<comment type="cofactor">
    <cofactor evidence="1">
        <name>[4Fe-4S] cluster</name>
        <dbReference type="ChEBI" id="CHEBI:49883"/>
    </cofactor>
</comment>
<dbReference type="InterPro" id="IPR000283">
    <property type="entry name" value="NADH_UbQ_OxRdtase_75kDa_su_CS"/>
</dbReference>
<evidence type="ECO:0000256" key="2">
    <source>
        <dbReference type="ARBA" id="ARBA00005404"/>
    </source>
</evidence>
<keyword evidence="8" id="KW-0411">Iron-sulfur</keyword>
<gene>
    <name evidence="14" type="primary">nuoG</name>
    <name evidence="14" type="ORF">Dac01nite_16430</name>
</gene>
<dbReference type="Pfam" id="PF10588">
    <property type="entry name" value="NADH-G_4Fe-4S_3"/>
    <property type="match status" value="1"/>
</dbReference>
<dbReference type="InterPro" id="IPR054351">
    <property type="entry name" value="NADH_UbQ_OxRdtase_ferredoxin"/>
</dbReference>
<dbReference type="Pfam" id="PF22117">
    <property type="entry name" value="Fer4_Nqo3"/>
    <property type="match status" value="1"/>
</dbReference>
<evidence type="ECO:0000256" key="5">
    <source>
        <dbReference type="ARBA" id="ARBA00022723"/>
    </source>
</evidence>
<evidence type="ECO:0000313" key="15">
    <source>
        <dbReference type="Proteomes" id="UP000652354"/>
    </source>
</evidence>
<evidence type="ECO:0000256" key="4">
    <source>
        <dbReference type="ARBA" id="ARBA00022714"/>
    </source>
</evidence>
<keyword evidence="5" id="KW-0479">Metal-binding</keyword>
<evidence type="ECO:0000313" key="14">
    <source>
        <dbReference type="EMBL" id="GIG54891.1"/>
    </source>
</evidence>
<dbReference type="RefSeq" id="WP_203655758.1">
    <property type="nucleotide sequence ID" value="NZ_BONR01000003.1"/>
</dbReference>
<organism evidence="14 15">
    <name type="scientific">Demequina activiva</name>
    <dbReference type="NCBI Taxonomy" id="1582364"/>
    <lineage>
        <taxon>Bacteria</taxon>
        <taxon>Bacillati</taxon>
        <taxon>Actinomycetota</taxon>
        <taxon>Actinomycetes</taxon>
        <taxon>Micrococcales</taxon>
        <taxon>Demequinaceae</taxon>
        <taxon>Demequina</taxon>
    </lineage>
</organism>
<keyword evidence="9" id="KW-0520">NAD</keyword>
<dbReference type="GO" id="GO:0016020">
    <property type="term" value="C:membrane"/>
    <property type="evidence" value="ECO:0007669"/>
    <property type="project" value="InterPro"/>
</dbReference>
<evidence type="ECO:0000256" key="10">
    <source>
        <dbReference type="ARBA" id="ARBA00034078"/>
    </source>
</evidence>
<dbReference type="GO" id="GO:0008137">
    <property type="term" value="F:NADH dehydrogenase (ubiquinone) activity"/>
    <property type="evidence" value="ECO:0007669"/>
    <property type="project" value="InterPro"/>
</dbReference>
<keyword evidence="4" id="KW-0001">2Fe-2S</keyword>
<comment type="cofactor">
    <cofactor evidence="10">
        <name>[2Fe-2S] cluster</name>
        <dbReference type="ChEBI" id="CHEBI:190135"/>
    </cofactor>
</comment>
<dbReference type="PROSITE" id="PS51839">
    <property type="entry name" value="4FE4S_HC3"/>
    <property type="match status" value="1"/>
</dbReference>
<dbReference type="InterPro" id="IPR006963">
    <property type="entry name" value="Mopterin_OxRdtase_4Fe-4S_dom"/>
</dbReference>
<dbReference type="SUPFAM" id="SSF54292">
    <property type="entry name" value="2Fe-2S ferredoxin-like"/>
    <property type="match status" value="1"/>
</dbReference>
<keyword evidence="7" id="KW-0408">Iron</keyword>
<evidence type="ECO:0000256" key="7">
    <source>
        <dbReference type="ARBA" id="ARBA00023004"/>
    </source>
</evidence>
<dbReference type="InterPro" id="IPR001041">
    <property type="entry name" value="2Fe-2S_ferredoxin-type"/>
</dbReference>
<dbReference type="GO" id="GO:0051539">
    <property type="term" value="F:4 iron, 4 sulfur cluster binding"/>
    <property type="evidence" value="ECO:0007669"/>
    <property type="project" value="UniProtKB-KW"/>
</dbReference>
<dbReference type="Gene3D" id="3.30.70.20">
    <property type="match status" value="1"/>
</dbReference>
<keyword evidence="6" id="KW-1278">Translocase</keyword>
<dbReference type="InterPro" id="IPR050123">
    <property type="entry name" value="Prok_molybdopt-oxidoreductase"/>
</dbReference>
<dbReference type="InterPro" id="IPR036010">
    <property type="entry name" value="2Fe-2S_ferredoxin-like_sf"/>
</dbReference>
<evidence type="ECO:0000259" key="12">
    <source>
        <dbReference type="PROSITE" id="PS51669"/>
    </source>
</evidence>
<accession>A0A919Q4S4</accession>
<feature type="domain" description="2Fe-2S ferredoxin-type" evidence="11">
    <location>
        <begin position="14"/>
        <end position="101"/>
    </location>
</feature>
<protein>
    <submittedName>
        <fullName evidence="14">NADH-quinone oxidoreductase</fullName>
    </submittedName>
</protein>
<proteinExistence type="inferred from homology"/>
<dbReference type="InterPro" id="IPR006656">
    <property type="entry name" value="Mopterin_OxRdtase"/>
</dbReference>
<evidence type="ECO:0000256" key="9">
    <source>
        <dbReference type="ARBA" id="ARBA00023027"/>
    </source>
</evidence>
<dbReference type="Gene3D" id="3.40.228.10">
    <property type="entry name" value="Dimethylsulfoxide Reductase, domain 2"/>
    <property type="match status" value="1"/>
</dbReference>
<dbReference type="InterPro" id="IPR009010">
    <property type="entry name" value="Asp_de-COase-like_dom_sf"/>
</dbReference>
<dbReference type="PROSITE" id="PS51669">
    <property type="entry name" value="4FE4S_MOW_BIS_MGD"/>
    <property type="match status" value="1"/>
</dbReference>
<evidence type="ECO:0000259" key="13">
    <source>
        <dbReference type="PROSITE" id="PS51839"/>
    </source>
</evidence>
<dbReference type="Proteomes" id="UP000652354">
    <property type="component" value="Unassembled WGS sequence"/>
</dbReference>
<dbReference type="GO" id="GO:0046872">
    <property type="term" value="F:metal ion binding"/>
    <property type="evidence" value="ECO:0007669"/>
    <property type="project" value="UniProtKB-KW"/>
</dbReference>
<dbReference type="SUPFAM" id="SSF50692">
    <property type="entry name" value="ADC-like"/>
    <property type="match status" value="1"/>
</dbReference>
<comment type="caution">
    <text evidence="14">The sequence shown here is derived from an EMBL/GenBank/DDBJ whole genome shotgun (WGS) entry which is preliminary data.</text>
</comment>
<name>A0A919Q4S4_9MICO</name>
<comment type="similarity">
    <text evidence="2">Belongs to the complex I 75 kDa subunit family.</text>
</comment>
<dbReference type="SUPFAM" id="SSF54862">
    <property type="entry name" value="4Fe-4S ferredoxins"/>
    <property type="match status" value="1"/>
</dbReference>
<dbReference type="PANTHER" id="PTHR43105:SF12">
    <property type="entry name" value="NADH-QUINONE OXIDOREDUCTASE SUBUNIT G"/>
    <property type="match status" value="1"/>
</dbReference>
<dbReference type="SUPFAM" id="SSF53706">
    <property type="entry name" value="Formate dehydrogenase/DMSO reductase, domains 1-3"/>
    <property type="match status" value="1"/>
</dbReference>
<dbReference type="EMBL" id="BONR01000003">
    <property type="protein sequence ID" value="GIG54891.1"/>
    <property type="molecule type" value="Genomic_DNA"/>
</dbReference>
<sequence length="836" mass="88054">MTSTADTATSEAVETVTLTIDGTEVTVPKGTLIIRAAEQVGIDIPRFCDHPLLAPAGACRQCLVDVAAPDREGNVRAFPKPQASCTMQAMDGMIVNTQHTSDDAKRAQEGVMELLLINHPLDCPVCDKGGECPLQNQALSHGRPESRFIDVKRVFEKPLALSSEILLDRERCVLCQRCTRFSKEIAGDAFIDLQNRGAMQQIGTFNEEVLNFDGYEPIGVAAEDESGKAFSSYYSGNTVQICPVGALTSAAYRFRSRPFDLVSAPGISEHDSSGAAIRTDHRRGKILRRLSDNDPVVNEEWITDKDRFAFAWQNLSDRLTRPLVRGEDGELHEASWPAAIARAAEGLRAAAGRTGTAADKKAKGVGVLPGGRITLEDAYAYQKFARVALGTNDIDTRTRISSDEEQAFLGAAVAGTGLGVTFSDLEKAPAVLLAGFEPEDEGGVVFLRLRKSWGTQQVLTVAPFLSRGAEKLSATLIETVPGAEAAALAAIKAGTETADALGQDGAVIVLGERLAGSPGALSEALRLAKRTGARLAWIPRRAGERGALEAGALPGLLPGGRDAASASARQAVADAWGVDGLPETDGRDADAIIAAAAARQLDALVVGGVTPSDLTADLRKALDRVGFVVSLEVRRTEVAQYADVVLPVAPPSEKPGTFVNWEGRLRGFATAIRTDAISDHRALDFLARELGVDLKVGTVSDVNEQLAALGAAGKGERVKAPTAKAAKASAGASDELVLASWHLLVDEGALQDGEPYLAGTGRTAVARLSQATAERIGVKDGVVTVSGERRSSIELPVVITPMADGVVWLPAKSPGSWVAQELGVEPGARVSVKGGI</sequence>
<dbReference type="GO" id="GO:0003954">
    <property type="term" value="F:NADH dehydrogenase activity"/>
    <property type="evidence" value="ECO:0007669"/>
    <property type="project" value="TreeGrafter"/>
</dbReference>
<dbReference type="CDD" id="cd00207">
    <property type="entry name" value="fer2"/>
    <property type="match status" value="1"/>
</dbReference>
<dbReference type="Pfam" id="PF00384">
    <property type="entry name" value="Molybdopterin"/>
    <property type="match status" value="1"/>
</dbReference>
<dbReference type="PROSITE" id="PS00641">
    <property type="entry name" value="COMPLEX1_75K_1"/>
    <property type="match status" value="1"/>
</dbReference>